<evidence type="ECO:0000313" key="3">
    <source>
        <dbReference type="Proteomes" id="UP000694382"/>
    </source>
</evidence>
<evidence type="ECO:0000259" key="1">
    <source>
        <dbReference type="PROSITE" id="PS50188"/>
    </source>
</evidence>
<dbReference type="InterPro" id="IPR001870">
    <property type="entry name" value="B30.2/SPRY"/>
</dbReference>
<reference evidence="2" key="2">
    <citation type="submission" date="2025-08" db="UniProtKB">
        <authorList>
            <consortium name="Ensembl"/>
        </authorList>
    </citation>
    <scope>IDENTIFICATION</scope>
</reference>
<dbReference type="PANTHER" id="PTHR24103">
    <property type="entry name" value="E3 UBIQUITIN-PROTEIN LIGASE TRIM"/>
    <property type="match status" value="1"/>
</dbReference>
<dbReference type="PROSITE" id="PS50188">
    <property type="entry name" value="B302_SPRY"/>
    <property type="match status" value="1"/>
</dbReference>
<dbReference type="SMART" id="SM00589">
    <property type="entry name" value="PRY"/>
    <property type="match status" value="1"/>
</dbReference>
<evidence type="ECO:0000313" key="2">
    <source>
        <dbReference type="Ensembl" id="ENSCPVP00000021000.2"/>
    </source>
</evidence>
<reference evidence="2" key="3">
    <citation type="submission" date="2025-09" db="UniProtKB">
        <authorList>
            <consortium name="Ensembl"/>
        </authorList>
    </citation>
    <scope>IDENTIFICATION</scope>
</reference>
<dbReference type="SUPFAM" id="SSF49899">
    <property type="entry name" value="Concanavalin A-like lectins/glucanases"/>
    <property type="match status" value="1"/>
</dbReference>
<dbReference type="Ensembl" id="ENSCPVT00000021938.2">
    <property type="protein sequence ID" value="ENSCPVP00000021000.2"/>
    <property type="gene ID" value="ENSCPVG00000015204.2"/>
</dbReference>
<accession>A0A8U8CKM3</accession>
<name>A0A8C3NGV9_GEOPR</name>
<dbReference type="InterPro" id="IPR006574">
    <property type="entry name" value="PRY"/>
</dbReference>
<dbReference type="InterPro" id="IPR043136">
    <property type="entry name" value="B30.2/SPRY_sf"/>
</dbReference>
<dbReference type="Gene3D" id="2.60.120.920">
    <property type="match status" value="1"/>
</dbReference>
<feature type="domain" description="B30.2/SPRY" evidence="1">
    <location>
        <begin position="47"/>
        <end position="239"/>
    </location>
</feature>
<organism evidence="2 3">
    <name type="scientific">Geospiza parvula</name>
    <name type="common">Small tree-finch</name>
    <name type="synonym">Camarhynchus parvulus</name>
    <dbReference type="NCBI Taxonomy" id="87175"/>
    <lineage>
        <taxon>Eukaryota</taxon>
        <taxon>Metazoa</taxon>
        <taxon>Chordata</taxon>
        <taxon>Craniata</taxon>
        <taxon>Vertebrata</taxon>
        <taxon>Euteleostomi</taxon>
        <taxon>Archelosauria</taxon>
        <taxon>Archosauria</taxon>
        <taxon>Dinosauria</taxon>
        <taxon>Saurischia</taxon>
        <taxon>Theropoda</taxon>
        <taxon>Coelurosauria</taxon>
        <taxon>Aves</taxon>
        <taxon>Neognathae</taxon>
        <taxon>Neoaves</taxon>
        <taxon>Telluraves</taxon>
        <taxon>Australaves</taxon>
        <taxon>Passeriformes</taxon>
        <taxon>Thraupidae</taxon>
        <taxon>Camarhynchus</taxon>
    </lineage>
</organism>
<dbReference type="PRINTS" id="PR01407">
    <property type="entry name" value="BUTYPHLNCDUF"/>
</dbReference>
<dbReference type="Pfam" id="PF00622">
    <property type="entry name" value="SPRY"/>
    <property type="match status" value="1"/>
</dbReference>
<dbReference type="Pfam" id="PF13765">
    <property type="entry name" value="PRY"/>
    <property type="match status" value="1"/>
</dbReference>
<dbReference type="Proteomes" id="UP000694382">
    <property type="component" value="Chromosome 28"/>
</dbReference>
<protein>
    <recommendedName>
        <fullName evidence="1">B30.2/SPRY domain-containing protein</fullName>
    </recommendedName>
</protein>
<accession>A0A8C3NGV9</accession>
<reference evidence="2" key="1">
    <citation type="submission" date="2020-02" db="EMBL/GenBank/DDBJ databases">
        <authorList>
            <person name="Enbody D E."/>
            <person name="Pettersson E M."/>
        </authorList>
    </citation>
    <scope>NUCLEOTIDE SEQUENCE [LARGE SCALE GENOMIC DNA]</scope>
</reference>
<dbReference type="InterPro" id="IPR003879">
    <property type="entry name" value="Butyrophylin_SPRY"/>
</dbReference>
<keyword evidence="3" id="KW-1185">Reference proteome</keyword>
<dbReference type="InterPro" id="IPR050143">
    <property type="entry name" value="TRIM/RBCC"/>
</dbReference>
<proteinExistence type="predicted"/>
<sequence length="239" mass="26527">MTVDMLASRMETVESETLIDEVEEMSPLVQDVCRPLGWGQGWGSREPGTVQLGGFSHSSPPLSPADVTLDPDTANPFLILASDQRGVGRGHEWTLLPNNPERFDTEPCVLGSQGFAAGRHCWQVEVAEAGDWWAVGVAQESVRRKGVLNFTPQEGIWAVGQWFGQYHAFSDPDWTPLHLTCLPKAIQVCLDFTDKQVTFADAESEYWSPCSTPGAAELQHWVKPRYLPPELCPKPLPLW</sequence>
<dbReference type="AlphaFoldDB" id="A0A8C3NGV9"/>
<dbReference type="InterPro" id="IPR003877">
    <property type="entry name" value="SPRY_dom"/>
</dbReference>
<dbReference type="InterPro" id="IPR013320">
    <property type="entry name" value="ConA-like_dom_sf"/>
</dbReference>